<protein>
    <submittedName>
        <fullName evidence="1">Uncharacterized protein</fullName>
    </submittedName>
</protein>
<gene>
    <name evidence="1" type="ORF">LCGC14_2571790</name>
</gene>
<accession>A0A0F9AHH5</accession>
<sequence length="149" mass="17374">MSPDKVKTIRGHKIEQFYWAGRDVVYIDNRLTDWKYDEITPETIALASAKGRKMKKIETPVLEKIRKVHEDSQRISEFLEWLQTEEITLAEWTGSDCDECGDENLMPISMNREHLLAKYFCIDLVKAEKERQAILDDIRAKKASAEKQA</sequence>
<dbReference type="AlphaFoldDB" id="A0A0F9AHH5"/>
<dbReference type="EMBL" id="LAZR01042715">
    <property type="protein sequence ID" value="KKL08845.1"/>
    <property type="molecule type" value="Genomic_DNA"/>
</dbReference>
<reference evidence="1" key="1">
    <citation type="journal article" date="2015" name="Nature">
        <title>Complex archaea that bridge the gap between prokaryotes and eukaryotes.</title>
        <authorList>
            <person name="Spang A."/>
            <person name="Saw J.H."/>
            <person name="Jorgensen S.L."/>
            <person name="Zaremba-Niedzwiedzka K."/>
            <person name="Martijn J."/>
            <person name="Lind A.E."/>
            <person name="van Eijk R."/>
            <person name="Schleper C."/>
            <person name="Guy L."/>
            <person name="Ettema T.J."/>
        </authorList>
    </citation>
    <scope>NUCLEOTIDE SEQUENCE</scope>
</reference>
<comment type="caution">
    <text evidence="1">The sequence shown here is derived from an EMBL/GenBank/DDBJ whole genome shotgun (WGS) entry which is preliminary data.</text>
</comment>
<proteinExistence type="predicted"/>
<organism evidence="1">
    <name type="scientific">marine sediment metagenome</name>
    <dbReference type="NCBI Taxonomy" id="412755"/>
    <lineage>
        <taxon>unclassified sequences</taxon>
        <taxon>metagenomes</taxon>
        <taxon>ecological metagenomes</taxon>
    </lineage>
</organism>
<name>A0A0F9AHH5_9ZZZZ</name>
<evidence type="ECO:0000313" key="1">
    <source>
        <dbReference type="EMBL" id="KKL08845.1"/>
    </source>
</evidence>